<sequence>MKKLCILIVLTLVLAACGTDKHHFEIDGRLTNLNQGEFYVYSPDGLITGLDTIKVEGGRFSYELPCEENGVLVIVFPNFSEQPIFAQPGGSVDVEGDASHLKELEITGTDDNKLMTKFRHQIANSSPPEIEKDVKYFVNDHPESAVGPYLIDKYLLRKPQPNYKQAYRLLLSLQKEQARNGYLNHLLAQIKPLADASSDRFPAFSAMDIQGKSISSTTYSSAPVAIIYTWASWSYESSTLQQRLLDMQTRANGKLQLLGINLDASRKACKDNLESQGVRWPVVCDEQLFKGPLVLKLGLTSVPDNLLLQRGRIIACGLSTDDLIARIEKMI</sequence>
<dbReference type="Pfam" id="PF14289">
    <property type="entry name" value="DUF4369"/>
    <property type="match status" value="1"/>
</dbReference>
<evidence type="ECO:0000259" key="2">
    <source>
        <dbReference type="Pfam" id="PF14289"/>
    </source>
</evidence>
<gene>
    <name evidence="3" type="ORF">KZY68_01495</name>
</gene>
<organism evidence="3 4">
    <name type="scientific">Segatella salivae</name>
    <dbReference type="NCBI Taxonomy" id="228604"/>
    <lineage>
        <taxon>Bacteria</taxon>
        <taxon>Pseudomonadati</taxon>
        <taxon>Bacteroidota</taxon>
        <taxon>Bacteroidia</taxon>
        <taxon>Bacteroidales</taxon>
        <taxon>Prevotellaceae</taxon>
        <taxon>Segatella</taxon>
    </lineage>
</organism>
<feature type="domain" description="DUF4369" evidence="2">
    <location>
        <begin position="24"/>
        <end position="115"/>
    </location>
</feature>
<dbReference type="InterPro" id="IPR025380">
    <property type="entry name" value="DUF4369"/>
</dbReference>
<evidence type="ECO:0000313" key="4">
    <source>
        <dbReference type="Proteomes" id="UP001196873"/>
    </source>
</evidence>
<dbReference type="RefSeq" id="WP_219427257.1">
    <property type="nucleotide sequence ID" value="NZ_JAHXRD010000002.1"/>
</dbReference>
<evidence type="ECO:0000313" key="3">
    <source>
        <dbReference type="EMBL" id="MBW4864715.1"/>
    </source>
</evidence>
<accession>A0AAW4NJA0</accession>
<feature type="signal peptide" evidence="1">
    <location>
        <begin position="1"/>
        <end position="18"/>
    </location>
</feature>
<dbReference type="EMBL" id="JAHXRF010000002">
    <property type="protein sequence ID" value="MBW4864715.1"/>
    <property type="molecule type" value="Genomic_DNA"/>
</dbReference>
<comment type="caution">
    <text evidence="3">The sequence shown here is derived from an EMBL/GenBank/DDBJ whole genome shotgun (WGS) entry which is preliminary data.</text>
</comment>
<evidence type="ECO:0000256" key="1">
    <source>
        <dbReference type="SAM" id="SignalP"/>
    </source>
</evidence>
<dbReference type="AlphaFoldDB" id="A0AAW4NJA0"/>
<dbReference type="Proteomes" id="UP001196873">
    <property type="component" value="Unassembled WGS sequence"/>
</dbReference>
<protein>
    <submittedName>
        <fullName evidence="3">DUF4369 domain-containing protein</fullName>
    </submittedName>
</protein>
<feature type="chain" id="PRO_5043980509" evidence="1">
    <location>
        <begin position="19"/>
        <end position="331"/>
    </location>
</feature>
<dbReference type="PROSITE" id="PS51257">
    <property type="entry name" value="PROKAR_LIPOPROTEIN"/>
    <property type="match status" value="1"/>
</dbReference>
<keyword evidence="1" id="KW-0732">Signal</keyword>
<reference evidence="3" key="1">
    <citation type="submission" date="2021-07" db="EMBL/GenBank/DDBJ databases">
        <title>Genomic diversity and antimicrobial resistance of Prevotella spp. isolated from chronic lung disease airways.</title>
        <authorList>
            <person name="Webb K.A."/>
            <person name="Olagoke O.S."/>
            <person name="Baird T."/>
            <person name="Neill J."/>
            <person name="Pham A."/>
            <person name="Wells T.J."/>
            <person name="Ramsay K.A."/>
            <person name="Bell S.C."/>
            <person name="Sarovich D.S."/>
            <person name="Price E.P."/>
        </authorList>
    </citation>
    <scope>NUCLEOTIDE SEQUENCE</scope>
    <source>
        <strain evidence="3">SCHI0047.S.3</strain>
    </source>
</reference>
<name>A0AAW4NJA0_9BACT</name>
<proteinExistence type="predicted"/>